<sequence length="377" mass="42307">MANIPDPQTTAPTDTCLTPEKKTELLAQVKKLSEDTLSIDASFDDISRRLANLREANIPDKFVTDIQRLSTAWEGLHSTYSDLLWQSRDVAGDARVSADDFSQIFISEVLMNSQVSLIEKQAAIQEYRETTEKDKKKAMDMVDGFKRLGNRVDVFCKDWEDIIQHNHLHRFFWRHRHCEEQIAELTTTVRSMKVKIVAMSLAVGVVAVAAGVLALFFVIDGNAEALGTAGVGTIILTRSPLSVINSILPQLLAIPADLMFKGLRTQIADRKSKVEKIEKLKVERDSDEGGLRDIKNIVSKLNGIASVWSCITADLKEIEGQIRNATLNTQHQEYWRAAFNKRLATIQENYANLGEIFREYQIAVNLDHIKAAKQPAS</sequence>
<feature type="transmembrane region" description="Helical" evidence="1">
    <location>
        <begin position="196"/>
        <end position="219"/>
    </location>
</feature>
<keyword evidence="1" id="KW-0472">Membrane</keyword>
<evidence type="ECO:0000313" key="2">
    <source>
        <dbReference type="EMBL" id="KAK7683299.1"/>
    </source>
</evidence>
<dbReference type="EMBL" id="JASBNA010000031">
    <property type="protein sequence ID" value="KAK7683299.1"/>
    <property type="molecule type" value="Genomic_DNA"/>
</dbReference>
<dbReference type="AlphaFoldDB" id="A0AAW0FW40"/>
<dbReference type="Gene3D" id="1.20.1170.10">
    <property type="match status" value="1"/>
</dbReference>
<feature type="transmembrane region" description="Helical" evidence="1">
    <location>
        <begin position="239"/>
        <end position="260"/>
    </location>
</feature>
<organism evidence="2 3">
    <name type="scientific">Cerrena zonata</name>
    <dbReference type="NCBI Taxonomy" id="2478898"/>
    <lineage>
        <taxon>Eukaryota</taxon>
        <taxon>Fungi</taxon>
        <taxon>Dikarya</taxon>
        <taxon>Basidiomycota</taxon>
        <taxon>Agaricomycotina</taxon>
        <taxon>Agaricomycetes</taxon>
        <taxon>Polyporales</taxon>
        <taxon>Cerrenaceae</taxon>
        <taxon>Cerrena</taxon>
    </lineage>
</organism>
<evidence type="ECO:0000256" key="1">
    <source>
        <dbReference type="SAM" id="Phobius"/>
    </source>
</evidence>
<keyword evidence="1" id="KW-1133">Transmembrane helix</keyword>
<comment type="caution">
    <text evidence="2">The sequence shown here is derived from an EMBL/GenBank/DDBJ whole genome shotgun (WGS) entry which is preliminary data.</text>
</comment>
<proteinExistence type="predicted"/>
<dbReference type="Proteomes" id="UP001385951">
    <property type="component" value="Unassembled WGS sequence"/>
</dbReference>
<gene>
    <name evidence="2" type="ORF">QCA50_013561</name>
</gene>
<name>A0AAW0FW40_9APHY</name>
<protein>
    <submittedName>
        <fullName evidence="2">Uncharacterized protein</fullName>
    </submittedName>
</protein>
<keyword evidence="3" id="KW-1185">Reference proteome</keyword>
<reference evidence="2 3" key="1">
    <citation type="submission" date="2022-09" db="EMBL/GenBank/DDBJ databases">
        <authorList>
            <person name="Palmer J.M."/>
        </authorList>
    </citation>
    <scope>NUCLEOTIDE SEQUENCE [LARGE SCALE GENOMIC DNA]</scope>
    <source>
        <strain evidence="2 3">DSM 7382</strain>
    </source>
</reference>
<keyword evidence="1" id="KW-0812">Transmembrane</keyword>
<evidence type="ECO:0000313" key="3">
    <source>
        <dbReference type="Proteomes" id="UP001385951"/>
    </source>
</evidence>
<accession>A0AAW0FW40</accession>